<name>A0A3B0VXE3_9ZZZZ</name>
<dbReference type="InterPro" id="IPR011659">
    <property type="entry name" value="WD40"/>
</dbReference>
<evidence type="ECO:0008006" key="2">
    <source>
        <dbReference type="Google" id="ProtNLM"/>
    </source>
</evidence>
<evidence type="ECO:0000313" key="1">
    <source>
        <dbReference type="EMBL" id="VAW43812.1"/>
    </source>
</evidence>
<dbReference type="InterPro" id="IPR011042">
    <property type="entry name" value="6-blade_b-propeller_TolB-like"/>
</dbReference>
<proteinExistence type="predicted"/>
<dbReference type="SUPFAM" id="SSF69304">
    <property type="entry name" value="Tricorn protease N-terminal domain"/>
    <property type="match status" value="1"/>
</dbReference>
<sequence length="311" mass="34794">MKSFILLLLMSAQIQAAEVAAAITVVATPTPVIPGNEIMLFDIKQDTVDKLELSAGKNITNQPGYDSQPRFSKDGDTLYYTHAVETTDGSQMDIYQYQLSTGKTKPYMITSESEYSPTPLQDKNGLSVVQVDTQGDQYIVILDADAEAGKQMKRYSDLKQVGYFNWTSGHKNWSFVLNDAGGGDLFHMGKGKKPFLLSKNIGRTFVNDATNKLIYYVDKNTKPWRIKSRSAASIDAKDIMPLPMGVEDFTLDSKGRFWAGRNNTLFVSTDQQKWFIVAEFNDPNLHQITRLTTNPMADKIAIVFAEKTLNE</sequence>
<accession>A0A3B0VXE3</accession>
<gene>
    <name evidence="1" type="ORF">MNBD_GAMMA02-1691</name>
</gene>
<dbReference type="Pfam" id="PF07676">
    <property type="entry name" value="PD40"/>
    <property type="match status" value="1"/>
</dbReference>
<dbReference type="Gene3D" id="2.120.10.30">
    <property type="entry name" value="TolB, C-terminal domain"/>
    <property type="match status" value="1"/>
</dbReference>
<organism evidence="1">
    <name type="scientific">hydrothermal vent metagenome</name>
    <dbReference type="NCBI Taxonomy" id="652676"/>
    <lineage>
        <taxon>unclassified sequences</taxon>
        <taxon>metagenomes</taxon>
        <taxon>ecological metagenomes</taxon>
    </lineage>
</organism>
<reference evidence="1" key="1">
    <citation type="submission" date="2018-06" db="EMBL/GenBank/DDBJ databases">
        <authorList>
            <person name="Zhirakovskaya E."/>
        </authorList>
    </citation>
    <scope>NUCLEOTIDE SEQUENCE</scope>
</reference>
<dbReference type="EMBL" id="UOFA01000039">
    <property type="protein sequence ID" value="VAW43812.1"/>
    <property type="molecule type" value="Genomic_DNA"/>
</dbReference>
<dbReference type="AlphaFoldDB" id="A0A3B0VXE3"/>
<protein>
    <recommendedName>
        <fullName evidence="2">S9 family peptidase</fullName>
    </recommendedName>
</protein>